<protein>
    <submittedName>
        <fullName evidence="1">Uncharacterized protein</fullName>
    </submittedName>
</protein>
<accession>A0A2U1E202</accession>
<dbReference type="EMBL" id="QEKV01000009">
    <property type="protein sequence ID" value="PVY93739.1"/>
    <property type="molecule type" value="Genomic_DNA"/>
</dbReference>
<sequence>MGEIVEFPDIKNLKEKIKALREKLTCTHKPGQNNRVYYTACSLYSTGDRPCNFSKNG</sequence>
<dbReference type="RefSeq" id="WP_165803628.1">
    <property type="nucleotide sequence ID" value="NZ_QEKV01000009.1"/>
</dbReference>
<name>A0A2U1E202_9FIRM</name>
<dbReference type="AlphaFoldDB" id="A0A2U1E202"/>
<organism evidence="1 2">
    <name type="scientific">Ezakiella coagulans</name>
    <dbReference type="NCBI Taxonomy" id="46507"/>
    <lineage>
        <taxon>Bacteria</taxon>
        <taxon>Bacillati</taxon>
        <taxon>Bacillota</taxon>
        <taxon>Tissierellia</taxon>
        <taxon>Ezakiella</taxon>
    </lineage>
</organism>
<dbReference type="Proteomes" id="UP000245793">
    <property type="component" value="Unassembled WGS sequence"/>
</dbReference>
<keyword evidence="2" id="KW-1185">Reference proteome</keyword>
<evidence type="ECO:0000313" key="2">
    <source>
        <dbReference type="Proteomes" id="UP000245793"/>
    </source>
</evidence>
<reference evidence="1 2" key="1">
    <citation type="submission" date="2018-04" db="EMBL/GenBank/DDBJ databases">
        <title>Genomic Encyclopedia of Type Strains, Phase IV (KMG-IV): sequencing the most valuable type-strain genomes for metagenomic binning, comparative biology and taxonomic classification.</title>
        <authorList>
            <person name="Goeker M."/>
        </authorList>
    </citation>
    <scope>NUCLEOTIDE SEQUENCE [LARGE SCALE GENOMIC DNA]</scope>
    <source>
        <strain evidence="1 2">DSM 20705</strain>
    </source>
</reference>
<evidence type="ECO:0000313" key="1">
    <source>
        <dbReference type="EMBL" id="PVY93739.1"/>
    </source>
</evidence>
<comment type="caution">
    <text evidence="1">The sequence shown here is derived from an EMBL/GenBank/DDBJ whole genome shotgun (WGS) entry which is preliminary data.</text>
</comment>
<proteinExistence type="predicted"/>
<gene>
    <name evidence="1" type="ORF">C7381_1094</name>
</gene>